<name>A0A1I0EQA7_9BACI</name>
<keyword evidence="1" id="KW-0812">Transmembrane</keyword>
<evidence type="ECO:0000313" key="3">
    <source>
        <dbReference type="Proteomes" id="UP000198618"/>
    </source>
</evidence>
<dbReference type="Proteomes" id="UP000198618">
    <property type="component" value="Unassembled WGS sequence"/>
</dbReference>
<keyword evidence="3" id="KW-1185">Reference proteome</keyword>
<gene>
    <name evidence="2" type="ORF">SAMN05216389_11217</name>
</gene>
<feature type="transmembrane region" description="Helical" evidence="1">
    <location>
        <begin position="36"/>
        <end position="53"/>
    </location>
</feature>
<organism evidence="2 3">
    <name type="scientific">Oceanobacillus limi</name>
    <dbReference type="NCBI Taxonomy" id="930131"/>
    <lineage>
        <taxon>Bacteria</taxon>
        <taxon>Bacillati</taxon>
        <taxon>Bacillota</taxon>
        <taxon>Bacilli</taxon>
        <taxon>Bacillales</taxon>
        <taxon>Bacillaceae</taxon>
        <taxon>Oceanobacillus</taxon>
    </lineage>
</organism>
<accession>A0A1I0EQA7</accession>
<sequence>MWQLWQEPLLILGGLIVFEIIRRYSSKTQTPFRKSVLNVAIPTLIVIVISFVGDKLLH</sequence>
<dbReference type="RefSeq" id="WP_170840788.1">
    <property type="nucleotide sequence ID" value="NZ_FOHE01000012.1"/>
</dbReference>
<dbReference type="AlphaFoldDB" id="A0A1I0EQA7"/>
<keyword evidence="1" id="KW-0472">Membrane</keyword>
<reference evidence="2 3" key="1">
    <citation type="submission" date="2016-10" db="EMBL/GenBank/DDBJ databases">
        <authorList>
            <person name="de Groot N.N."/>
        </authorList>
    </citation>
    <scope>NUCLEOTIDE SEQUENCE [LARGE SCALE GENOMIC DNA]</scope>
    <source>
        <strain evidence="2 3">IBRC-M 10780</strain>
    </source>
</reference>
<evidence type="ECO:0000256" key="1">
    <source>
        <dbReference type="SAM" id="Phobius"/>
    </source>
</evidence>
<evidence type="ECO:0000313" key="2">
    <source>
        <dbReference type="EMBL" id="SET46964.1"/>
    </source>
</evidence>
<proteinExistence type="predicted"/>
<feature type="transmembrane region" description="Helical" evidence="1">
    <location>
        <begin position="6"/>
        <end position="24"/>
    </location>
</feature>
<protein>
    <submittedName>
        <fullName evidence="2">Uncharacterized protein</fullName>
    </submittedName>
</protein>
<keyword evidence="1" id="KW-1133">Transmembrane helix</keyword>
<dbReference type="EMBL" id="FOHE01000012">
    <property type="protein sequence ID" value="SET46964.1"/>
    <property type="molecule type" value="Genomic_DNA"/>
</dbReference>